<comment type="caution">
    <text evidence="1">The sequence shown here is derived from an EMBL/GenBank/DDBJ whole genome shotgun (WGS) entry which is preliminary data.</text>
</comment>
<dbReference type="EMBL" id="MU275954">
    <property type="protein sequence ID" value="KAI0045329.1"/>
    <property type="molecule type" value="Genomic_DNA"/>
</dbReference>
<reference evidence="1" key="2">
    <citation type="journal article" date="2022" name="New Phytol.">
        <title>Evolutionary transition to the ectomycorrhizal habit in the genomes of a hyperdiverse lineage of mushroom-forming fungi.</title>
        <authorList>
            <person name="Looney B."/>
            <person name="Miyauchi S."/>
            <person name="Morin E."/>
            <person name="Drula E."/>
            <person name="Courty P.E."/>
            <person name="Kohler A."/>
            <person name="Kuo A."/>
            <person name="LaButti K."/>
            <person name="Pangilinan J."/>
            <person name="Lipzen A."/>
            <person name="Riley R."/>
            <person name="Andreopoulos W."/>
            <person name="He G."/>
            <person name="Johnson J."/>
            <person name="Nolan M."/>
            <person name="Tritt A."/>
            <person name="Barry K.W."/>
            <person name="Grigoriev I.V."/>
            <person name="Nagy L.G."/>
            <person name="Hibbett D."/>
            <person name="Henrissat B."/>
            <person name="Matheny P.B."/>
            <person name="Labbe J."/>
            <person name="Martin F.M."/>
        </authorList>
    </citation>
    <scope>NUCLEOTIDE SEQUENCE</scope>
    <source>
        <strain evidence="1">FP105234-sp</strain>
    </source>
</reference>
<organism evidence="1 2">
    <name type="scientific">Auriscalpium vulgare</name>
    <dbReference type="NCBI Taxonomy" id="40419"/>
    <lineage>
        <taxon>Eukaryota</taxon>
        <taxon>Fungi</taxon>
        <taxon>Dikarya</taxon>
        <taxon>Basidiomycota</taxon>
        <taxon>Agaricomycotina</taxon>
        <taxon>Agaricomycetes</taxon>
        <taxon>Russulales</taxon>
        <taxon>Auriscalpiaceae</taxon>
        <taxon>Auriscalpium</taxon>
    </lineage>
</organism>
<evidence type="ECO:0000313" key="2">
    <source>
        <dbReference type="Proteomes" id="UP000814033"/>
    </source>
</evidence>
<protein>
    <submittedName>
        <fullName evidence="1">Uncharacterized protein</fullName>
    </submittedName>
</protein>
<sequence>MEWWTNAKESRRKMENEVRVRSTRGSHRRCCQSISPALTPTGFRDGLKMNCPGLHEVDVGGAPAKKATTTKLPRQLTVPVFRPPAFFANIQRSTVTLQVHRDMRANEEENGWTCTYAGGVLCLTRRGGRDDSNAALGRRPLQSFCFSPRSLPSSATMPNHPLPDVRPLTRALDHAEVTRQVCTRSVQGGTRMLRPHHSARIPLCGERSA</sequence>
<evidence type="ECO:0000313" key="1">
    <source>
        <dbReference type="EMBL" id="KAI0045329.1"/>
    </source>
</evidence>
<accession>A0ACB8RMX4</accession>
<gene>
    <name evidence="1" type="ORF">FA95DRAFT_128264</name>
</gene>
<keyword evidence="2" id="KW-1185">Reference proteome</keyword>
<reference evidence="1" key="1">
    <citation type="submission" date="2021-02" db="EMBL/GenBank/DDBJ databases">
        <authorList>
            <consortium name="DOE Joint Genome Institute"/>
            <person name="Ahrendt S."/>
            <person name="Looney B.P."/>
            <person name="Miyauchi S."/>
            <person name="Morin E."/>
            <person name="Drula E."/>
            <person name="Courty P.E."/>
            <person name="Chicoki N."/>
            <person name="Fauchery L."/>
            <person name="Kohler A."/>
            <person name="Kuo A."/>
            <person name="Labutti K."/>
            <person name="Pangilinan J."/>
            <person name="Lipzen A."/>
            <person name="Riley R."/>
            <person name="Andreopoulos W."/>
            <person name="He G."/>
            <person name="Johnson J."/>
            <person name="Barry K.W."/>
            <person name="Grigoriev I.V."/>
            <person name="Nagy L."/>
            <person name="Hibbett D."/>
            <person name="Henrissat B."/>
            <person name="Matheny P.B."/>
            <person name="Labbe J."/>
            <person name="Martin F."/>
        </authorList>
    </citation>
    <scope>NUCLEOTIDE SEQUENCE</scope>
    <source>
        <strain evidence="1">FP105234-sp</strain>
    </source>
</reference>
<proteinExistence type="predicted"/>
<name>A0ACB8RMX4_9AGAM</name>
<dbReference type="Proteomes" id="UP000814033">
    <property type="component" value="Unassembled WGS sequence"/>
</dbReference>